<organism evidence="2 3">
    <name type="scientific">Photobacterium marinum</name>
    <dbReference type="NCBI Taxonomy" id="1056511"/>
    <lineage>
        <taxon>Bacteria</taxon>
        <taxon>Pseudomonadati</taxon>
        <taxon>Pseudomonadota</taxon>
        <taxon>Gammaproteobacteria</taxon>
        <taxon>Vibrionales</taxon>
        <taxon>Vibrionaceae</taxon>
        <taxon>Photobacterium</taxon>
    </lineage>
</organism>
<reference evidence="2 3" key="1">
    <citation type="submission" date="2012-12" db="EMBL/GenBank/DDBJ databases">
        <title>Genome Assembly of Photobacterium sp. AK15.</title>
        <authorList>
            <person name="Khatri I."/>
            <person name="Vaidya B."/>
            <person name="Srinivas T.N.R."/>
            <person name="Subramanian S."/>
            <person name="Pinnaka A."/>
        </authorList>
    </citation>
    <scope>NUCLEOTIDE SEQUENCE [LARGE SCALE GENOMIC DNA]</scope>
    <source>
        <strain evidence="2 3">AK15</strain>
    </source>
</reference>
<comment type="caution">
    <text evidence="2">The sequence shown here is derived from an EMBL/GenBank/DDBJ whole genome shotgun (WGS) entry which is preliminary data.</text>
</comment>
<keyword evidence="3" id="KW-1185">Reference proteome</keyword>
<evidence type="ECO:0000256" key="1">
    <source>
        <dbReference type="SAM" id="Phobius"/>
    </source>
</evidence>
<evidence type="ECO:0000313" key="3">
    <source>
        <dbReference type="Proteomes" id="UP000011134"/>
    </source>
</evidence>
<gene>
    <name evidence="2" type="ORF">C942_04464</name>
</gene>
<feature type="transmembrane region" description="Helical" evidence="1">
    <location>
        <begin position="54"/>
        <end position="82"/>
    </location>
</feature>
<name>L8JD65_9GAMM</name>
<keyword evidence="1" id="KW-0472">Membrane</keyword>
<accession>L8JD65</accession>
<protein>
    <submittedName>
        <fullName evidence="2">Uncharacterized protein</fullName>
    </submittedName>
</protein>
<dbReference type="Proteomes" id="UP000011134">
    <property type="component" value="Unassembled WGS sequence"/>
</dbReference>
<dbReference type="EMBL" id="AMZO01000006">
    <property type="protein sequence ID" value="ELR66766.1"/>
    <property type="molecule type" value="Genomic_DNA"/>
</dbReference>
<keyword evidence="1" id="KW-1133">Transmembrane helix</keyword>
<proteinExistence type="predicted"/>
<feature type="transmembrane region" description="Helical" evidence="1">
    <location>
        <begin position="20"/>
        <end position="42"/>
    </location>
</feature>
<evidence type="ECO:0000313" key="2">
    <source>
        <dbReference type="EMBL" id="ELR66766.1"/>
    </source>
</evidence>
<sequence length="84" mass="9549">MLLRLDEPEVTASIIQNIVTQYIDTSIVAYPIYYLLGLILSWRSYRKGESLRKVLVFAFIPLLSGFIWSPVLVGNIFAIVFLGL</sequence>
<keyword evidence="1" id="KW-0812">Transmembrane</keyword>
<dbReference type="AlphaFoldDB" id="L8JD65"/>